<protein>
    <submittedName>
        <fullName evidence="4">6-bladed beta-propeller protein</fullName>
    </submittedName>
</protein>
<accession>A0A1I0YNI5</accession>
<dbReference type="PROSITE" id="PS51125">
    <property type="entry name" value="NHL"/>
    <property type="match status" value="4"/>
</dbReference>
<feature type="repeat" description="NHL" evidence="2">
    <location>
        <begin position="81"/>
        <end position="124"/>
    </location>
</feature>
<dbReference type="GO" id="GO:0000209">
    <property type="term" value="P:protein polyubiquitination"/>
    <property type="evidence" value="ECO:0007669"/>
    <property type="project" value="TreeGrafter"/>
</dbReference>
<dbReference type="InterPro" id="IPR001258">
    <property type="entry name" value="NHL_repeat"/>
</dbReference>
<reference evidence="4 5" key="1">
    <citation type="submission" date="2016-10" db="EMBL/GenBank/DDBJ databases">
        <authorList>
            <person name="de Groot N.N."/>
        </authorList>
    </citation>
    <scope>NUCLEOTIDE SEQUENCE [LARGE SCALE GENOMIC DNA]</scope>
    <source>
        <strain evidence="4 5">DSM 29316</strain>
    </source>
</reference>
<dbReference type="GO" id="GO:0061630">
    <property type="term" value="F:ubiquitin protein ligase activity"/>
    <property type="evidence" value="ECO:0007669"/>
    <property type="project" value="TreeGrafter"/>
</dbReference>
<dbReference type="STRING" id="871651.SAMN05421688_3214"/>
<organism evidence="4 5">
    <name type="scientific">Poseidonocella pacifica</name>
    <dbReference type="NCBI Taxonomy" id="871651"/>
    <lineage>
        <taxon>Bacteria</taxon>
        <taxon>Pseudomonadati</taxon>
        <taxon>Pseudomonadota</taxon>
        <taxon>Alphaproteobacteria</taxon>
        <taxon>Rhodobacterales</taxon>
        <taxon>Roseobacteraceae</taxon>
        <taxon>Poseidonocella</taxon>
    </lineage>
</organism>
<dbReference type="GO" id="GO:0043161">
    <property type="term" value="P:proteasome-mediated ubiquitin-dependent protein catabolic process"/>
    <property type="evidence" value="ECO:0007669"/>
    <property type="project" value="TreeGrafter"/>
</dbReference>
<dbReference type="Proteomes" id="UP000198796">
    <property type="component" value="Unassembled WGS sequence"/>
</dbReference>
<dbReference type="GO" id="GO:0008270">
    <property type="term" value="F:zinc ion binding"/>
    <property type="evidence" value="ECO:0007669"/>
    <property type="project" value="UniProtKB-KW"/>
</dbReference>
<dbReference type="AlphaFoldDB" id="A0A1I0YNI5"/>
<dbReference type="OrthoDB" id="9775406at2"/>
<dbReference type="RefSeq" id="WP_092066759.1">
    <property type="nucleotide sequence ID" value="NZ_FOJU01000006.1"/>
</dbReference>
<dbReference type="EMBL" id="FOJU01000006">
    <property type="protein sequence ID" value="SFB14477.1"/>
    <property type="molecule type" value="Genomic_DNA"/>
</dbReference>
<dbReference type="Pfam" id="PF01436">
    <property type="entry name" value="NHL"/>
    <property type="match status" value="1"/>
</dbReference>
<dbReference type="SUPFAM" id="SSF101898">
    <property type="entry name" value="NHL repeat"/>
    <property type="match status" value="1"/>
</dbReference>
<feature type="chain" id="PRO_5011778386" evidence="3">
    <location>
        <begin position="27"/>
        <end position="324"/>
    </location>
</feature>
<sequence length="324" mass="34682">MFASARCGFAALAATTSLFAASAVLAQPTFEHVMTFGSEGDGEGQFQYVEDFAFDAAGNILVTDAAHAYVQVFDKTTGVFKARFGGKGFEDGSLTKPEGISIADDGRIFIADYDTGEVKVYDAGYEWLSTFSEYGSEAGQNFKSEFTDIRDGKYYMPEAGNHRVNVFDLDGNFLYMFGDGGNIEPDAAEGLLNNPESAKFNSEGTLYVADLKNDRVQVYDADGNFIFGFGSTGSGDGELVSPAGIGFDADDNVYVSEIGNDRVSVFDKDGNFITAFGETGDGVMQFGNLHGLTVDASTGYIYVADTANNRVQVFKPSEAVVVSN</sequence>
<feature type="signal peptide" evidence="3">
    <location>
        <begin position="1"/>
        <end position="26"/>
    </location>
</feature>
<gene>
    <name evidence="4" type="ORF">SAMN05421688_3214</name>
</gene>
<evidence type="ECO:0000256" key="2">
    <source>
        <dbReference type="PROSITE-ProRule" id="PRU00504"/>
    </source>
</evidence>
<evidence type="ECO:0000256" key="1">
    <source>
        <dbReference type="ARBA" id="ARBA00022737"/>
    </source>
</evidence>
<dbReference type="PANTHER" id="PTHR24104:SF25">
    <property type="entry name" value="PROTEIN LIN-41"/>
    <property type="match status" value="1"/>
</dbReference>
<feature type="repeat" description="NHL" evidence="2">
    <location>
        <begin position="226"/>
        <end position="269"/>
    </location>
</feature>
<keyword evidence="3" id="KW-0732">Signal</keyword>
<proteinExistence type="predicted"/>
<evidence type="ECO:0000313" key="5">
    <source>
        <dbReference type="Proteomes" id="UP000198796"/>
    </source>
</evidence>
<keyword evidence="5" id="KW-1185">Reference proteome</keyword>
<dbReference type="InterPro" id="IPR050952">
    <property type="entry name" value="TRIM-NHL_E3_ligases"/>
</dbReference>
<dbReference type="InterPro" id="IPR011042">
    <property type="entry name" value="6-blade_b-propeller_TolB-like"/>
</dbReference>
<evidence type="ECO:0000256" key="3">
    <source>
        <dbReference type="SAM" id="SignalP"/>
    </source>
</evidence>
<feature type="repeat" description="NHL" evidence="2">
    <location>
        <begin position="276"/>
        <end position="317"/>
    </location>
</feature>
<name>A0A1I0YNI5_9RHOB</name>
<keyword evidence="1" id="KW-0677">Repeat</keyword>
<dbReference type="Gene3D" id="2.120.10.30">
    <property type="entry name" value="TolB, C-terminal domain"/>
    <property type="match status" value="2"/>
</dbReference>
<dbReference type="PANTHER" id="PTHR24104">
    <property type="entry name" value="E3 UBIQUITIN-PROTEIN LIGASE NHLRC1-RELATED"/>
    <property type="match status" value="1"/>
</dbReference>
<feature type="repeat" description="NHL" evidence="2">
    <location>
        <begin position="33"/>
        <end position="76"/>
    </location>
</feature>
<evidence type="ECO:0000313" key="4">
    <source>
        <dbReference type="EMBL" id="SFB14477.1"/>
    </source>
</evidence>